<feature type="transmembrane region" description="Helical" evidence="7">
    <location>
        <begin position="208"/>
        <end position="228"/>
    </location>
</feature>
<dbReference type="InterPro" id="IPR020846">
    <property type="entry name" value="MFS_dom"/>
</dbReference>
<feature type="domain" description="Major facilitator superfamily (MFS) profile" evidence="8">
    <location>
        <begin position="1"/>
        <end position="400"/>
    </location>
</feature>
<feature type="transmembrane region" description="Helical" evidence="7">
    <location>
        <begin position="132"/>
        <end position="150"/>
    </location>
</feature>
<evidence type="ECO:0000256" key="5">
    <source>
        <dbReference type="ARBA" id="ARBA00022989"/>
    </source>
</evidence>
<feature type="transmembrane region" description="Helical" evidence="7">
    <location>
        <begin position="156"/>
        <end position="179"/>
    </location>
</feature>
<dbReference type="PANTHER" id="PTHR23517:SF3">
    <property type="entry name" value="INTEGRAL MEMBRANE TRANSPORT PROTEIN"/>
    <property type="match status" value="1"/>
</dbReference>
<keyword evidence="3" id="KW-1003">Cell membrane</keyword>
<feature type="transmembrane region" description="Helical" evidence="7">
    <location>
        <begin position="373"/>
        <end position="393"/>
    </location>
</feature>
<dbReference type="Pfam" id="PF07690">
    <property type="entry name" value="MFS_1"/>
    <property type="match status" value="1"/>
</dbReference>
<dbReference type="RefSeq" id="WP_006822074.1">
    <property type="nucleotide sequence ID" value="NZ_CAFW01000033.1"/>
</dbReference>
<feature type="transmembrane region" description="Helical" evidence="7">
    <location>
        <begin position="41"/>
        <end position="62"/>
    </location>
</feature>
<evidence type="ECO:0000313" key="9">
    <source>
        <dbReference type="EMBL" id="CCE54552.1"/>
    </source>
</evidence>
<dbReference type="AlphaFoldDB" id="G7HWI7"/>
<evidence type="ECO:0000256" key="2">
    <source>
        <dbReference type="ARBA" id="ARBA00022448"/>
    </source>
</evidence>
<gene>
    <name evidence="9" type="ORF">CCAS_04870</name>
</gene>
<name>G7HWI7_9CORY</name>
<dbReference type="SUPFAM" id="SSF103473">
    <property type="entry name" value="MFS general substrate transporter"/>
    <property type="match status" value="1"/>
</dbReference>
<protein>
    <submittedName>
        <fullName evidence="9">Putative MFS superfamily transporter</fullName>
    </submittedName>
</protein>
<feature type="transmembrane region" description="Helical" evidence="7">
    <location>
        <begin position="344"/>
        <end position="367"/>
    </location>
</feature>
<evidence type="ECO:0000256" key="7">
    <source>
        <dbReference type="SAM" id="Phobius"/>
    </source>
</evidence>
<dbReference type="GO" id="GO:0022857">
    <property type="term" value="F:transmembrane transporter activity"/>
    <property type="evidence" value="ECO:0007669"/>
    <property type="project" value="InterPro"/>
</dbReference>
<dbReference type="PROSITE" id="PS50850">
    <property type="entry name" value="MFS"/>
    <property type="match status" value="1"/>
</dbReference>
<feature type="transmembrane region" description="Helical" evidence="7">
    <location>
        <begin position="97"/>
        <end position="120"/>
    </location>
</feature>
<dbReference type="Gene3D" id="1.20.1250.20">
    <property type="entry name" value="MFS general substrate transporter like domains"/>
    <property type="match status" value="1"/>
</dbReference>
<comment type="subcellular location">
    <subcellularLocation>
        <location evidence="1">Cell membrane</location>
        <topology evidence="1">Multi-pass membrane protein</topology>
    </subcellularLocation>
</comment>
<keyword evidence="6 7" id="KW-0472">Membrane</keyword>
<sequence length="405" mass="43592">MTNKLFIFGYATSILGNGLVYPFIILFLTDILHMTATGGSYYFALTGASSMLAGLLSAYLVTKFNFMHILGFGVSLQAIGGMLLAGSGTAISAYCSGILLGLGNGFFFAVQTVLFVHLFGKERIGEIFSLQLVIMNIAVAVAGVCGGILVEGLGETGYRIAFLFNGISFAIYGLVLKFLSKDIEIPKKEIIPSEKRQPLLSQIRRKDYFIILRLIIMQLLISATAFSQMDTVYPVSITKVPYFSVLYVSAFLVINGVAVVLLQKLGLKICRAIGYAGSIKLAAAIWAVVFGASWLVFNYVSSFWLSTCILILASIGFAFAEVLEAPSFQPLIVESVPSNALGSVTSLVSTFYSLGLFIGPLITLPLLEHGTGGYAWLFLVISQIFLLLIAASFHSSLGRSRSAVS</sequence>
<dbReference type="InterPro" id="IPR050171">
    <property type="entry name" value="MFS_Transporters"/>
</dbReference>
<keyword evidence="4 7" id="KW-0812">Transmembrane</keyword>
<reference evidence="9 10" key="1">
    <citation type="journal article" date="2012" name="J. Bacteriol.">
        <title>Genome Sequence of Corynebacterium casei UCMA 3821, Isolated from a Smear-Ripened Cheese.</title>
        <authorList>
            <person name="Monnet C."/>
            <person name="Loux V."/>
            <person name="Bento P."/>
            <person name="Gibrat J.F."/>
            <person name="Straub C."/>
            <person name="Bonnarme P."/>
            <person name="Landaud S."/>
            <person name="Irlinger F."/>
        </authorList>
    </citation>
    <scope>NUCLEOTIDE SEQUENCE [LARGE SCALE GENOMIC DNA]</scope>
    <source>
        <strain evidence="9 10">UCMA 3821</strain>
    </source>
</reference>
<evidence type="ECO:0000313" key="10">
    <source>
        <dbReference type="Proteomes" id="UP000004840"/>
    </source>
</evidence>
<keyword evidence="2" id="KW-0813">Transport</keyword>
<feature type="transmembrane region" description="Helical" evidence="7">
    <location>
        <begin position="274"/>
        <end position="297"/>
    </location>
</feature>
<organism evidence="9 10">
    <name type="scientific">Corynebacterium casei UCMA 3821</name>
    <dbReference type="NCBI Taxonomy" id="1110505"/>
    <lineage>
        <taxon>Bacteria</taxon>
        <taxon>Bacillati</taxon>
        <taxon>Actinomycetota</taxon>
        <taxon>Actinomycetes</taxon>
        <taxon>Mycobacteriales</taxon>
        <taxon>Corynebacteriaceae</taxon>
        <taxon>Corynebacterium</taxon>
    </lineage>
</organism>
<feature type="transmembrane region" description="Helical" evidence="7">
    <location>
        <begin position="240"/>
        <end position="262"/>
    </location>
</feature>
<feature type="transmembrane region" description="Helical" evidence="7">
    <location>
        <begin position="69"/>
        <end position="91"/>
    </location>
</feature>
<feature type="transmembrane region" description="Helical" evidence="7">
    <location>
        <begin position="303"/>
        <end position="323"/>
    </location>
</feature>
<dbReference type="InterPro" id="IPR036259">
    <property type="entry name" value="MFS_trans_sf"/>
</dbReference>
<dbReference type="Proteomes" id="UP000004840">
    <property type="component" value="Unassembled WGS sequence"/>
</dbReference>
<evidence type="ECO:0000256" key="1">
    <source>
        <dbReference type="ARBA" id="ARBA00004651"/>
    </source>
</evidence>
<accession>G7HWI7</accession>
<evidence type="ECO:0000259" key="8">
    <source>
        <dbReference type="PROSITE" id="PS50850"/>
    </source>
</evidence>
<evidence type="ECO:0000256" key="3">
    <source>
        <dbReference type="ARBA" id="ARBA00022475"/>
    </source>
</evidence>
<dbReference type="EMBL" id="CAFW01000033">
    <property type="protein sequence ID" value="CCE54552.1"/>
    <property type="molecule type" value="Genomic_DNA"/>
</dbReference>
<dbReference type="PANTHER" id="PTHR23517">
    <property type="entry name" value="RESISTANCE PROTEIN MDTM, PUTATIVE-RELATED-RELATED"/>
    <property type="match status" value="1"/>
</dbReference>
<evidence type="ECO:0000256" key="4">
    <source>
        <dbReference type="ARBA" id="ARBA00022692"/>
    </source>
</evidence>
<comment type="caution">
    <text evidence="9">The sequence shown here is derived from an EMBL/GenBank/DDBJ whole genome shotgun (WGS) entry which is preliminary data.</text>
</comment>
<dbReference type="InterPro" id="IPR011701">
    <property type="entry name" value="MFS"/>
</dbReference>
<keyword evidence="5 7" id="KW-1133">Transmembrane helix</keyword>
<dbReference type="GO" id="GO:0005886">
    <property type="term" value="C:plasma membrane"/>
    <property type="evidence" value="ECO:0007669"/>
    <property type="project" value="UniProtKB-SubCell"/>
</dbReference>
<feature type="transmembrane region" description="Helical" evidence="7">
    <location>
        <begin position="7"/>
        <end position="29"/>
    </location>
</feature>
<evidence type="ECO:0000256" key="6">
    <source>
        <dbReference type="ARBA" id="ARBA00023136"/>
    </source>
</evidence>
<proteinExistence type="predicted"/>